<keyword evidence="2" id="KW-1185">Reference proteome</keyword>
<protein>
    <submittedName>
        <fullName evidence="1">Uncharacterized protein</fullName>
    </submittedName>
</protein>
<evidence type="ECO:0000313" key="2">
    <source>
        <dbReference type="Proteomes" id="UP001190926"/>
    </source>
</evidence>
<organism evidence="1 2">
    <name type="scientific">Perilla frutescens var. hirtella</name>
    <name type="common">Perilla citriodora</name>
    <name type="synonym">Perilla setoyensis</name>
    <dbReference type="NCBI Taxonomy" id="608512"/>
    <lineage>
        <taxon>Eukaryota</taxon>
        <taxon>Viridiplantae</taxon>
        <taxon>Streptophyta</taxon>
        <taxon>Embryophyta</taxon>
        <taxon>Tracheophyta</taxon>
        <taxon>Spermatophyta</taxon>
        <taxon>Magnoliopsida</taxon>
        <taxon>eudicotyledons</taxon>
        <taxon>Gunneridae</taxon>
        <taxon>Pentapetalae</taxon>
        <taxon>asterids</taxon>
        <taxon>lamiids</taxon>
        <taxon>Lamiales</taxon>
        <taxon>Lamiaceae</taxon>
        <taxon>Nepetoideae</taxon>
        <taxon>Elsholtzieae</taxon>
        <taxon>Perilla</taxon>
    </lineage>
</organism>
<dbReference type="AlphaFoldDB" id="A0AAD4INT7"/>
<proteinExistence type="predicted"/>
<comment type="caution">
    <text evidence="1">The sequence shown here is derived from an EMBL/GenBank/DDBJ whole genome shotgun (WGS) entry which is preliminary data.</text>
</comment>
<reference evidence="1 2" key="1">
    <citation type="journal article" date="2021" name="Nat. Commun.">
        <title>Incipient diploidization of the medicinal plant Perilla within 10,000 years.</title>
        <authorList>
            <person name="Zhang Y."/>
            <person name="Shen Q."/>
            <person name="Leng L."/>
            <person name="Zhang D."/>
            <person name="Chen S."/>
            <person name="Shi Y."/>
            <person name="Ning Z."/>
            <person name="Chen S."/>
        </authorList>
    </citation>
    <scope>NUCLEOTIDE SEQUENCE [LARGE SCALE GENOMIC DNA]</scope>
    <source>
        <strain evidence="2">cv. PC099</strain>
    </source>
</reference>
<sequence length="142" mass="16671">MSWSKSDEAVFVSFLRLRVGFVDLSHTQCTAKTLKLLVRLLFEARYRHFRTIELVLKLNELKDLFRLFEKFKTLPGINYDEGSNCVTATDVYFSSYGDISYECEMYIEFRLNGMPEYRGIRDIIELGGVMKLDFESLFNKFA</sequence>
<name>A0AAD4INT7_PERFH</name>
<dbReference type="EMBL" id="SDAM02029567">
    <property type="protein sequence ID" value="KAH6756098.1"/>
    <property type="molecule type" value="Genomic_DNA"/>
</dbReference>
<gene>
    <name evidence="1" type="ORF">C2S53_004359</name>
</gene>
<evidence type="ECO:0000313" key="1">
    <source>
        <dbReference type="EMBL" id="KAH6756098.1"/>
    </source>
</evidence>
<dbReference type="Proteomes" id="UP001190926">
    <property type="component" value="Unassembled WGS sequence"/>
</dbReference>
<accession>A0AAD4INT7</accession>